<dbReference type="InterPro" id="IPR047111">
    <property type="entry name" value="YbaP-like"/>
</dbReference>
<dbReference type="PANTHER" id="PTHR40590">
    <property type="entry name" value="CYTOPLASMIC PROTEIN-RELATED"/>
    <property type="match status" value="1"/>
</dbReference>
<keyword evidence="2" id="KW-1185">Reference proteome</keyword>
<evidence type="ECO:0000313" key="1">
    <source>
        <dbReference type="EMBL" id="GHE31037.1"/>
    </source>
</evidence>
<dbReference type="EMBL" id="BNAF01000004">
    <property type="protein sequence ID" value="GHE31037.1"/>
    <property type="molecule type" value="Genomic_DNA"/>
</dbReference>
<sequence>MEMKKILLICASLLLAIWAGAQENSLLWKISGNGLTKDSYVFGTLHMACSADFRIPEKVQTALAASDALAVEVDVSNPKNMTLLQSKIAPKPTFFDSLSAEKKKSIDSALVANDIPPTIFDQVSPAVAISLLAIKGFDCASMQDIKMMENELKNLPEASGKPVSELESATFQIDLLDSLFTAEDLYQYLTSMVDAKAYTKDLVAAYFSENLQKIEAMTMNTAFLSGPKQEKLLDARNQEWLQKMPDMMQEKSFVFAVGAAHLVGKNGVIQLLRDKGYMVTPVKN</sequence>
<organism evidence="1 2">
    <name type="scientific">Sphingobacterium griseoflavum</name>
    <dbReference type="NCBI Taxonomy" id="1474952"/>
    <lineage>
        <taxon>Bacteria</taxon>
        <taxon>Pseudomonadati</taxon>
        <taxon>Bacteroidota</taxon>
        <taxon>Sphingobacteriia</taxon>
        <taxon>Sphingobacteriales</taxon>
        <taxon>Sphingobacteriaceae</taxon>
        <taxon>Sphingobacterium</taxon>
    </lineage>
</organism>
<comment type="caution">
    <text evidence="1">The sequence shown here is derived from an EMBL/GenBank/DDBJ whole genome shotgun (WGS) entry which is preliminary data.</text>
</comment>
<dbReference type="Proteomes" id="UP000620550">
    <property type="component" value="Unassembled WGS sequence"/>
</dbReference>
<evidence type="ECO:0000313" key="2">
    <source>
        <dbReference type="Proteomes" id="UP000620550"/>
    </source>
</evidence>
<dbReference type="Pfam" id="PF01963">
    <property type="entry name" value="TraB_PrgY_gumN"/>
    <property type="match status" value="1"/>
</dbReference>
<gene>
    <name evidence="1" type="ORF">GCM10017764_12600</name>
</gene>
<dbReference type="PANTHER" id="PTHR40590:SF1">
    <property type="entry name" value="CYTOPLASMIC PROTEIN"/>
    <property type="match status" value="1"/>
</dbReference>
<accession>A0ABQ3HVU0</accession>
<proteinExistence type="predicted"/>
<reference evidence="2" key="1">
    <citation type="journal article" date="2019" name="Int. J. Syst. Evol. Microbiol.">
        <title>The Global Catalogue of Microorganisms (GCM) 10K type strain sequencing project: providing services to taxonomists for standard genome sequencing and annotation.</title>
        <authorList>
            <consortium name="The Broad Institute Genomics Platform"/>
            <consortium name="The Broad Institute Genome Sequencing Center for Infectious Disease"/>
            <person name="Wu L."/>
            <person name="Ma J."/>
        </authorList>
    </citation>
    <scope>NUCLEOTIDE SEQUENCE [LARGE SCALE GENOMIC DNA]</scope>
    <source>
        <strain evidence="2">CGMCC 1.12966</strain>
    </source>
</reference>
<keyword evidence="1" id="KW-0449">Lipoprotein</keyword>
<dbReference type="InterPro" id="IPR002816">
    <property type="entry name" value="TraB/PrgY/GumN_fam"/>
</dbReference>
<dbReference type="CDD" id="cd14789">
    <property type="entry name" value="Tiki"/>
    <property type="match status" value="1"/>
</dbReference>
<name>A0ABQ3HVU0_9SPHI</name>
<protein>
    <submittedName>
        <fullName evidence="1">Lipoprotein</fullName>
    </submittedName>
</protein>